<evidence type="ECO:0000256" key="11">
    <source>
        <dbReference type="ARBA" id="ARBA00029766"/>
    </source>
</evidence>
<evidence type="ECO:0000256" key="8">
    <source>
        <dbReference type="ARBA" id="ARBA00022840"/>
    </source>
</evidence>
<accession>A0A386HSL9</accession>
<dbReference type="InterPro" id="IPR000550">
    <property type="entry name" value="Hppk"/>
</dbReference>
<gene>
    <name evidence="14" type="primary">folK</name>
    <name evidence="14" type="ORF">D6B99_15020</name>
</gene>
<dbReference type="OrthoDB" id="9808041at2"/>
<evidence type="ECO:0000256" key="1">
    <source>
        <dbReference type="ARBA" id="ARBA00005051"/>
    </source>
</evidence>
<dbReference type="PROSITE" id="PS00794">
    <property type="entry name" value="HPPK"/>
    <property type="match status" value="1"/>
</dbReference>
<dbReference type="UniPathway" id="UPA00077">
    <property type="reaction ID" value="UER00155"/>
</dbReference>
<evidence type="ECO:0000256" key="3">
    <source>
        <dbReference type="ARBA" id="ARBA00013253"/>
    </source>
</evidence>
<reference evidence="14 15" key="1">
    <citation type="submission" date="2018-09" db="EMBL/GenBank/DDBJ databases">
        <title>Arachidicoccus sp. nov., a bacterium isolated from soil.</title>
        <authorList>
            <person name="Weon H.-Y."/>
            <person name="Kwon S.-W."/>
            <person name="Lee S.A."/>
        </authorList>
    </citation>
    <scope>NUCLEOTIDE SEQUENCE [LARGE SCALE GENOMIC DNA]</scope>
    <source>
        <strain evidence="14 15">KIS59-12</strain>
    </source>
</reference>
<comment type="pathway">
    <text evidence="1">Cofactor biosynthesis; tetrahydrofolate biosynthesis; 2-amino-4-hydroxy-6-hydroxymethyl-7,8-dihydropteridine diphosphate from 7,8-dihydroneopterin triphosphate: step 4/4.</text>
</comment>
<dbReference type="EC" id="2.7.6.3" evidence="3"/>
<dbReference type="EMBL" id="CP032489">
    <property type="protein sequence ID" value="AYD48803.1"/>
    <property type="molecule type" value="Genomic_DNA"/>
</dbReference>
<dbReference type="AlphaFoldDB" id="A0A386HSL9"/>
<evidence type="ECO:0000313" key="14">
    <source>
        <dbReference type="EMBL" id="AYD48803.1"/>
    </source>
</evidence>
<dbReference type="GO" id="GO:0016301">
    <property type="term" value="F:kinase activity"/>
    <property type="evidence" value="ECO:0007669"/>
    <property type="project" value="UniProtKB-KW"/>
</dbReference>
<dbReference type="PANTHER" id="PTHR43071">
    <property type="entry name" value="2-AMINO-4-HYDROXY-6-HYDROXYMETHYLDIHYDROPTERIDINE PYROPHOSPHOKINASE"/>
    <property type="match status" value="1"/>
</dbReference>
<keyword evidence="8" id="KW-0067">ATP-binding</keyword>
<dbReference type="Pfam" id="PF01288">
    <property type="entry name" value="HPPK"/>
    <property type="match status" value="1"/>
</dbReference>
<evidence type="ECO:0000256" key="7">
    <source>
        <dbReference type="ARBA" id="ARBA00022777"/>
    </source>
</evidence>
<evidence type="ECO:0000256" key="4">
    <source>
        <dbReference type="ARBA" id="ARBA00016218"/>
    </source>
</evidence>
<feature type="domain" description="7,8-dihydro-6-hydroxymethylpterin-pyrophosphokinase" evidence="13">
    <location>
        <begin position="87"/>
        <end position="98"/>
    </location>
</feature>
<proteinExistence type="inferred from homology"/>
<dbReference type="KEGG" id="ark:D6B99_15020"/>
<dbReference type="GO" id="GO:0046654">
    <property type="term" value="P:tetrahydrofolate biosynthetic process"/>
    <property type="evidence" value="ECO:0007669"/>
    <property type="project" value="UniProtKB-UniPathway"/>
</dbReference>
<evidence type="ECO:0000256" key="6">
    <source>
        <dbReference type="ARBA" id="ARBA00022741"/>
    </source>
</evidence>
<keyword evidence="7 14" id="KW-0418">Kinase</keyword>
<dbReference type="NCBIfam" id="TIGR01498">
    <property type="entry name" value="folK"/>
    <property type="match status" value="1"/>
</dbReference>
<dbReference type="GO" id="GO:0005524">
    <property type="term" value="F:ATP binding"/>
    <property type="evidence" value="ECO:0007669"/>
    <property type="project" value="UniProtKB-KW"/>
</dbReference>
<protein>
    <recommendedName>
        <fullName evidence="4">2-amino-4-hydroxy-6-hydroxymethyldihydropteridine pyrophosphokinase</fullName>
        <ecNumber evidence="3">2.7.6.3</ecNumber>
    </recommendedName>
    <alternativeName>
        <fullName evidence="11">6-hydroxymethyl-7,8-dihydropterin pyrophosphokinase</fullName>
    </alternativeName>
    <alternativeName>
        <fullName evidence="12">7,8-dihydro-6-hydroxymethylpterin-pyrophosphokinase</fullName>
    </alternativeName>
</protein>
<evidence type="ECO:0000256" key="5">
    <source>
        <dbReference type="ARBA" id="ARBA00022679"/>
    </source>
</evidence>
<comment type="function">
    <text evidence="10">Catalyzes the transfer of pyrophosphate from adenosine triphosphate (ATP) to 6-hydroxymethyl-7,8-dihydropterin, an enzymatic step in folate biosynthesis pathway.</text>
</comment>
<keyword evidence="15" id="KW-1185">Reference proteome</keyword>
<keyword evidence="9" id="KW-0289">Folate biosynthesis</keyword>
<evidence type="ECO:0000256" key="12">
    <source>
        <dbReference type="ARBA" id="ARBA00033413"/>
    </source>
</evidence>
<dbReference type="CDD" id="cd00483">
    <property type="entry name" value="HPPK"/>
    <property type="match status" value="1"/>
</dbReference>
<sequence length="159" mass="17970">MNKVYLLIGGNMGNVMANLLTAKMEIEKQVGEIVLSSSLYRTAAWGLEDQPDFLNQVLEVNADLQPQEVLQKVLAIETEMGRIRTLKNGPRIIDIDILLFNDAIIEEENLKVPHPFLHKRNFTLAPLAEIASTIVHPVLQKNIKCLLQESEDKLPFEKL</sequence>
<evidence type="ECO:0000313" key="15">
    <source>
        <dbReference type="Proteomes" id="UP000266118"/>
    </source>
</evidence>
<comment type="similarity">
    <text evidence="2">Belongs to the HPPK family.</text>
</comment>
<evidence type="ECO:0000256" key="9">
    <source>
        <dbReference type="ARBA" id="ARBA00022909"/>
    </source>
</evidence>
<keyword evidence="5 14" id="KW-0808">Transferase</keyword>
<organism evidence="14 15">
    <name type="scientific">Arachidicoccus soli</name>
    <dbReference type="NCBI Taxonomy" id="2341117"/>
    <lineage>
        <taxon>Bacteria</taxon>
        <taxon>Pseudomonadati</taxon>
        <taxon>Bacteroidota</taxon>
        <taxon>Chitinophagia</taxon>
        <taxon>Chitinophagales</taxon>
        <taxon>Chitinophagaceae</taxon>
        <taxon>Arachidicoccus</taxon>
    </lineage>
</organism>
<dbReference type="RefSeq" id="WP_119989907.1">
    <property type="nucleotide sequence ID" value="NZ_CP032489.1"/>
</dbReference>
<dbReference type="InterPro" id="IPR035907">
    <property type="entry name" value="Hppk_sf"/>
</dbReference>
<dbReference type="GO" id="GO:0003848">
    <property type="term" value="F:2-amino-4-hydroxy-6-hydroxymethyldihydropteridine diphosphokinase activity"/>
    <property type="evidence" value="ECO:0007669"/>
    <property type="project" value="UniProtKB-EC"/>
</dbReference>
<dbReference type="Gene3D" id="3.30.70.560">
    <property type="entry name" value="7,8-Dihydro-6-hydroxymethylpterin-pyrophosphokinase HPPK"/>
    <property type="match status" value="1"/>
</dbReference>
<name>A0A386HSL9_9BACT</name>
<dbReference type="PANTHER" id="PTHR43071:SF1">
    <property type="entry name" value="2-AMINO-4-HYDROXY-6-HYDROXYMETHYLDIHYDROPTERIDINE PYROPHOSPHOKINASE"/>
    <property type="match status" value="1"/>
</dbReference>
<dbReference type="GO" id="GO:0046656">
    <property type="term" value="P:folic acid biosynthetic process"/>
    <property type="evidence" value="ECO:0007669"/>
    <property type="project" value="UniProtKB-KW"/>
</dbReference>
<dbReference type="Proteomes" id="UP000266118">
    <property type="component" value="Chromosome"/>
</dbReference>
<evidence type="ECO:0000256" key="2">
    <source>
        <dbReference type="ARBA" id="ARBA00005810"/>
    </source>
</evidence>
<evidence type="ECO:0000256" key="10">
    <source>
        <dbReference type="ARBA" id="ARBA00029409"/>
    </source>
</evidence>
<dbReference type="SUPFAM" id="SSF55083">
    <property type="entry name" value="6-hydroxymethyl-7,8-dihydropterin pyrophosphokinase, HPPK"/>
    <property type="match status" value="1"/>
</dbReference>
<evidence type="ECO:0000259" key="13">
    <source>
        <dbReference type="PROSITE" id="PS00794"/>
    </source>
</evidence>
<keyword evidence="6" id="KW-0547">Nucleotide-binding</keyword>